<reference evidence="2 3" key="1">
    <citation type="submission" date="2018-07" db="EMBL/GenBank/DDBJ databases">
        <title>Freshwater and sediment microbial communities from various areas in North America, analyzing microbe dynamics in response to fracking.</title>
        <authorList>
            <person name="Lamendella R."/>
        </authorList>
    </citation>
    <scope>NUCLEOTIDE SEQUENCE [LARGE SCALE GENOMIC DNA]</scope>
    <source>
        <strain evidence="2 3">160A</strain>
    </source>
</reference>
<keyword evidence="3" id="KW-1185">Reference proteome</keyword>
<protein>
    <submittedName>
        <fullName evidence="2">TatD DNase family protein</fullName>
    </submittedName>
</protein>
<dbReference type="EMBL" id="QPIZ01000025">
    <property type="protein sequence ID" value="RCW29862.1"/>
    <property type="molecule type" value="Genomic_DNA"/>
</dbReference>
<sequence>MRYLDFHTHTWPEESVEIDAIVSCVAPEPVCDYQEGIYLSYGIHPWYIQGNDTEKLLEHVREAAHFNRVVAIGEAGLDKLKGPPMDVQKRLFCWQIEISEAVNKPLIIHSVKANNEVLNLRKTMNPAQPWIIHGFNGHPQEMEQLIKAGFYLSFGPKILYPSNKAAESFRQIPEDRFFLETDHTNKSIVALYDKAADIRGISVKVLEEAIRKNGAQLIPALKRS</sequence>
<dbReference type="GO" id="GO:0005829">
    <property type="term" value="C:cytosol"/>
    <property type="evidence" value="ECO:0007669"/>
    <property type="project" value="TreeGrafter"/>
</dbReference>
<feature type="binding site" evidence="1">
    <location>
        <position position="109"/>
    </location>
    <ligand>
        <name>a divalent metal cation</name>
        <dbReference type="ChEBI" id="CHEBI:60240"/>
        <label>2</label>
    </ligand>
</feature>
<proteinExistence type="predicted"/>
<dbReference type="Proteomes" id="UP000252733">
    <property type="component" value="Unassembled WGS sequence"/>
</dbReference>
<dbReference type="InterPro" id="IPR001130">
    <property type="entry name" value="TatD-like"/>
</dbReference>
<dbReference type="Gene3D" id="3.20.20.140">
    <property type="entry name" value="Metal-dependent hydrolases"/>
    <property type="match status" value="1"/>
</dbReference>
<dbReference type="PANTHER" id="PTHR46124">
    <property type="entry name" value="D-AMINOACYL-TRNA DEACYLASE"/>
    <property type="match status" value="1"/>
</dbReference>
<feature type="binding site" evidence="1">
    <location>
        <position position="182"/>
    </location>
    <ligand>
        <name>a divalent metal cation</name>
        <dbReference type="ChEBI" id="CHEBI:60240"/>
        <label>1</label>
    </ligand>
</feature>
<accession>A0A368UM75</accession>
<dbReference type="RefSeq" id="WP_114437790.1">
    <property type="nucleotide sequence ID" value="NZ_QPIZ01000025.1"/>
</dbReference>
<comment type="caution">
    <text evidence="2">The sequence shown here is derived from an EMBL/GenBank/DDBJ whole genome shotgun (WGS) entry which is preliminary data.</text>
</comment>
<evidence type="ECO:0000313" key="2">
    <source>
        <dbReference type="EMBL" id="RCW29862.1"/>
    </source>
</evidence>
<dbReference type="PANTHER" id="PTHR46124:SF3">
    <property type="entry name" value="HYDROLASE"/>
    <property type="match status" value="1"/>
</dbReference>
<dbReference type="CDD" id="cd01310">
    <property type="entry name" value="TatD_DNAse"/>
    <property type="match status" value="1"/>
</dbReference>
<dbReference type="AlphaFoldDB" id="A0A368UM75"/>
<dbReference type="Pfam" id="PF01026">
    <property type="entry name" value="TatD_DNase"/>
    <property type="match status" value="1"/>
</dbReference>
<evidence type="ECO:0000313" key="3">
    <source>
        <dbReference type="Proteomes" id="UP000252733"/>
    </source>
</evidence>
<feature type="binding site" evidence="1">
    <location>
        <position position="74"/>
    </location>
    <ligand>
        <name>a divalent metal cation</name>
        <dbReference type="ChEBI" id="CHEBI:60240"/>
        <label>1</label>
    </ligand>
</feature>
<evidence type="ECO:0000256" key="1">
    <source>
        <dbReference type="PIRSR" id="PIRSR005902-1"/>
    </source>
</evidence>
<dbReference type="PIRSF" id="PIRSF005902">
    <property type="entry name" value="DNase_TatD"/>
    <property type="match status" value="1"/>
</dbReference>
<dbReference type="GO" id="GO:0016788">
    <property type="term" value="F:hydrolase activity, acting on ester bonds"/>
    <property type="evidence" value="ECO:0007669"/>
    <property type="project" value="InterPro"/>
</dbReference>
<dbReference type="InterPro" id="IPR032466">
    <property type="entry name" value="Metal_Hydrolase"/>
</dbReference>
<gene>
    <name evidence="2" type="ORF">DFO77_12555</name>
</gene>
<name>A0A368UM75_9BACT</name>
<dbReference type="GO" id="GO:0046872">
    <property type="term" value="F:metal ion binding"/>
    <property type="evidence" value="ECO:0007669"/>
    <property type="project" value="UniProtKB-KW"/>
</dbReference>
<keyword evidence="1" id="KW-0479">Metal-binding</keyword>
<organism evidence="2 3">
    <name type="scientific">Marinilabilia salmonicolor</name>
    <dbReference type="NCBI Taxonomy" id="989"/>
    <lineage>
        <taxon>Bacteria</taxon>
        <taxon>Pseudomonadati</taxon>
        <taxon>Bacteroidota</taxon>
        <taxon>Bacteroidia</taxon>
        <taxon>Marinilabiliales</taxon>
        <taxon>Marinilabiliaceae</taxon>
        <taxon>Marinilabilia</taxon>
    </lineage>
</organism>
<dbReference type="SUPFAM" id="SSF51556">
    <property type="entry name" value="Metallo-dependent hydrolases"/>
    <property type="match status" value="1"/>
</dbReference>
<feature type="binding site" evidence="1">
    <location>
        <position position="133"/>
    </location>
    <ligand>
        <name>a divalent metal cation</name>
        <dbReference type="ChEBI" id="CHEBI:60240"/>
        <label>2</label>
    </ligand>
</feature>